<reference evidence="1" key="1">
    <citation type="submission" date="2024-05" db="EMBL/GenBank/DDBJ databases">
        <title>Whole genome shotgun sequence of Streptomyces hygroscopicus NBRC 113678.</title>
        <authorList>
            <person name="Komaki H."/>
            <person name="Tamura T."/>
        </authorList>
    </citation>
    <scope>NUCLEOTIDE SEQUENCE</scope>
    <source>
        <strain evidence="1">N11-34</strain>
    </source>
</reference>
<organism evidence="1 2">
    <name type="scientific">Streptomyces hygroscopicus</name>
    <dbReference type="NCBI Taxonomy" id="1912"/>
    <lineage>
        <taxon>Bacteria</taxon>
        <taxon>Bacillati</taxon>
        <taxon>Actinomycetota</taxon>
        <taxon>Actinomycetes</taxon>
        <taxon>Kitasatosporales</taxon>
        <taxon>Streptomycetaceae</taxon>
        <taxon>Streptomyces</taxon>
        <taxon>Streptomyces violaceusniger group</taxon>
    </lineage>
</organism>
<accession>A0ABQ3UDF5</accession>
<proteinExistence type="predicted"/>
<protein>
    <submittedName>
        <fullName evidence="1">Uncharacterized protein</fullName>
    </submittedName>
</protein>
<dbReference type="EMBL" id="BNEK01000005">
    <property type="protein sequence ID" value="GHJ33582.1"/>
    <property type="molecule type" value="Genomic_DNA"/>
</dbReference>
<comment type="caution">
    <text evidence="1">The sequence shown here is derived from an EMBL/GenBank/DDBJ whole genome shotgun (WGS) entry which is preliminary data.</text>
</comment>
<gene>
    <name evidence="1" type="ORF">TPA0910_80150</name>
</gene>
<keyword evidence="2" id="KW-1185">Reference proteome</keyword>
<name>A0ABQ3UDF5_STRHY</name>
<evidence type="ECO:0000313" key="1">
    <source>
        <dbReference type="EMBL" id="GHJ33582.1"/>
    </source>
</evidence>
<sequence>MRLDPRIELSDRSVDVGELVSDLYFELGISQMPRRGDPSQNIARDQAQRDAVRVVDDDHIVDLKAQLRSGRPSCFNCATEFQGLHIALPYR</sequence>
<evidence type="ECO:0000313" key="2">
    <source>
        <dbReference type="Proteomes" id="UP001054854"/>
    </source>
</evidence>
<dbReference type="Proteomes" id="UP001054854">
    <property type="component" value="Unassembled WGS sequence"/>
</dbReference>